<protein>
    <recommendedName>
        <fullName evidence="4">DUF3558 domain-containing protein</fullName>
    </recommendedName>
</protein>
<evidence type="ECO:0000256" key="1">
    <source>
        <dbReference type="SAM" id="MobiDB-lite"/>
    </source>
</evidence>
<dbReference type="Proteomes" id="UP001500102">
    <property type="component" value="Unassembled WGS sequence"/>
</dbReference>
<dbReference type="PROSITE" id="PS51318">
    <property type="entry name" value="TAT"/>
    <property type="match status" value="1"/>
</dbReference>
<organism evidence="2 3">
    <name type="scientific">Arthrobacter humicola</name>
    <dbReference type="NCBI Taxonomy" id="409291"/>
    <lineage>
        <taxon>Bacteria</taxon>
        <taxon>Bacillati</taxon>
        <taxon>Actinomycetota</taxon>
        <taxon>Actinomycetes</taxon>
        <taxon>Micrococcales</taxon>
        <taxon>Micrococcaceae</taxon>
        <taxon>Arthrobacter</taxon>
    </lineage>
</organism>
<reference evidence="3" key="1">
    <citation type="journal article" date="2019" name="Int. J. Syst. Evol. Microbiol.">
        <title>The Global Catalogue of Microorganisms (GCM) 10K type strain sequencing project: providing services to taxonomists for standard genome sequencing and annotation.</title>
        <authorList>
            <consortium name="The Broad Institute Genomics Platform"/>
            <consortium name="The Broad Institute Genome Sequencing Center for Infectious Disease"/>
            <person name="Wu L."/>
            <person name="Ma J."/>
        </authorList>
    </citation>
    <scope>NUCLEOTIDE SEQUENCE [LARGE SCALE GENOMIC DNA]</scope>
    <source>
        <strain evidence="3">JCM 15921</strain>
    </source>
</reference>
<feature type="compositionally biased region" description="Polar residues" evidence="1">
    <location>
        <begin position="1"/>
        <end position="11"/>
    </location>
</feature>
<evidence type="ECO:0000313" key="2">
    <source>
        <dbReference type="EMBL" id="GAA2141554.1"/>
    </source>
</evidence>
<proteinExistence type="predicted"/>
<dbReference type="EMBL" id="BAAAQB010000038">
    <property type="protein sequence ID" value="GAA2141554.1"/>
    <property type="molecule type" value="Genomic_DNA"/>
</dbReference>
<feature type="region of interest" description="Disordered" evidence="1">
    <location>
        <begin position="1"/>
        <end position="29"/>
    </location>
</feature>
<evidence type="ECO:0008006" key="4">
    <source>
        <dbReference type="Google" id="ProtNLM"/>
    </source>
</evidence>
<dbReference type="InterPro" id="IPR006311">
    <property type="entry name" value="TAT_signal"/>
</dbReference>
<name>A0ABP5L6F8_9MICC</name>
<accession>A0ABP5L6F8</accession>
<feature type="compositionally biased region" description="Low complexity" evidence="1">
    <location>
        <begin position="56"/>
        <end position="81"/>
    </location>
</feature>
<evidence type="ECO:0000313" key="3">
    <source>
        <dbReference type="Proteomes" id="UP001500102"/>
    </source>
</evidence>
<sequence length="242" mass="24215">MTSSTSSTSQAVPREGEAAGRRHPAQCPARRSGLRYTGLLALAASLALAGCTAAPAPAPEQSAAVPTSAPTPTATSGVAPGNEPLTHDGRTVAPSTGDRCAQPALPDVRRVLGAVAANVQPAEAQASSKDGVADVVCTFALAPVGAGEAADVGNALLVARTTAPDQAALDGLGLPRLMMSPEPVPDLGAKAWYSVNRLSGTTEYVLEAANGLTVVRVTVALPADAAEPENLKAELAELAKLS</sequence>
<dbReference type="RefSeq" id="WP_344367295.1">
    <property type="nucleotide sequence ID" value="NZ_BAAAQB010000038.1"/>
</dbReference>
<feature type="region of interest" description="Disordered" evidence="1">
    <location>
        <begin position="56"/>
        <end position="102"/>
    </location>
</feature>
<gene>
    <name evidence="2" type="ORF">GCM10009825_30150</name>
</gene>
<keyword evidence="3" id="KW-1185">Reference proteome</keyword>
<comment type="caution">
    <text evidence="2">The sequence shown here is derived from an EMBL/GenBank/DDBJ whole genome shotgun (WGS) entry which is preliminary data.</text>
</comment>